<keyword evidence="8 12" id="KW-0554">One-carbon metabolism</keyword>
<gene>
    <name evidence="12 14" type="primary">mch</name>
    <name evidence="14" type="ORF">FYK55_22620</name>
</gene>
<comment type="subcellular location">
    <subcellularLocation>
        <location evidence="2 12">Cytoplasm</location>
    </subcellularLocation>
</comment>
<evidence type="ECO:0000256" key="1">
    <source>
        <dbReference type="ARBA" id="ARBA00004058"/>
    </source>
</evidence>
<dbReference type="HAMAP" id="MF_00486">
    <property type="entry name" value="McH"/>
    <property type="match status" value="1"/>
</dbReference>
<evidence type="ECO:0000256" key="7">
    <source>
        <dbReference type="ARBA" id="ARBA00022490"/>
    </source>
</evidence>
<comment type="function">
    <text evidence="1 12">Catalyzes the hydrolysis of methenyl-H(4)MPT(+) to 5-formyl-H(4)MPT.</text>
</comment>
<keyword evidence="9 12" id="KW-0378">Hydrolase</keyword>
<comment type="caution">
    <text evidence="14">The sequence shown here is derived from an EMBL/GenBank/DDBJ whole genome shotgun (WGS) entry which is preliminary data.</text>
</comment>
<dbReference type="Proteomes" id="UP000324479">
    <property type="component" value="Unassembled WGS sequence"/>
</dbReference>
<dbReference type="Gene3D" id="3.10.340.11">
    <property type="entry name" value="Methenyltetrahydromethanopterin Cyclohydrolase, Chain A, domain 1"/>
    <property type="match status" value="1"/>
</dbReference>
<dbReference type="Pfam" id="PF02289">
    <property type="entry name" value="MCH"/>
    <property type="match status" value="1"/>
</dbReference>
<evidence type="ECO:0000313" key="15">
    <source>
        <dbReference type="Proteomes" id="UP000324479"/>
    </source>
</evidence>
<keyword evidence="7 12" id="KW-0963">Cytoplasm</keyword>
<dbReference type="InterPro" id="IPR003209">
    <property type="entry name" value="METHMP_CycHdrlase"/>
</dbReference>
<evidence type="ECO:0000256" key="13">
    <source>
        <dbReference type="SAM" id="MobiDB-lite"/>
    </source>
</evidence>
<dbReference type="GO" id="GO:0018759">
    <property type="term" value="F:methenyltetrahydromethanopterin cyclohydrolase activity"/>
    <property type="evidence" value="ECO:0007669"/>
    <property type="project" value="UniProtKB-UniRule"/>
</dbReference>
<evidence type="ECO:0000256" key="9">
    <source>
        <dbReference type="ARBA" id="ARBA00022801"/>
    </source>
</evidence>
<evidence type="ECO:0000256" key="2">
    <source>
        <dbReference type="ARBA" id="ARBA00004496"/>
    </source>
</evidence>
<evidence type="ECO:0000256" key="10">
    <source>
        <dbReference type="ARBA" id="ARBA00030468"/>
    </source>
</evidence>
<protein>
    <recommendedName>
        <fullName evidence="6 12">Methenyltetrahydromethanopterin cyclohydrolase</fullName>
        <ecNumber evidence="5 12">3.5.4.27</ecNumber>
    </recommendedName>
    <alternativeName>
        <fullName evidence="10 12">Methenyl-H4MPT cyclohydrolase</fullName>
    </alternativeName>
</protein>
<evidence type="ECO:0000256" key="12">
    <source>
        <dbReference type="HAMAP-Rule" id="MF_00486"/>
    </source>
</evidence>
<dbReference type="Gene3D" id="3.30.1030.10">
    <property type="entry name" value="Methenyltetrahydromethanopterin Cyclohydrolase, Chain A, domain 2"/>
    <property type="match status" value="1"/>
</dbReference>
<dbReference type="NCBIfam" id="TIGR03120">
    <property type="entry name" value="one_C_mch"/>
    <property type="match status" value="1"/>
</dbReference>
<comment type="pathway">
    <text evidence="3 12">One-carbon metabolism; formaldehyde degradation; formate from formaldehyde (H(4)MPT route): step 3/5.</text>
</comment>
<evidence type="ECO:0000256" key="5">
    <source>
        <dbReference type="ARBA" id="ARBA00012765"/>
    </source>
</evidence>
<evidence type="ECO:0000313" key="14">
    <source>
        <dbReference type="EMBL" id="KAA5539849.1"/>
    </source>
</evidence>
<accession>A0A5M6D2G3</accession>
<evidence type="ECO:0000256" key="8">
    <source>
        <dbReference type="ARBA" id="ARBA00022563"/>
    </source>
</evidence>
<sequence>MNARSESRSNSSPKTPPAADASPGPNAAAGRRLTELADRDPRGGKVAHVAGAEVWDFGVDTTGTLAGGLELARLCLADLADVVLVPCDPDRLVSNNAVYVRTDAPLLGCLGCQYAGWPVKSDDFFAMGSGPMRLLRGREDVLREYALADADARLACGVLESDQLPTPSAIAVMAEECGLPPESIRLAVAPSSSIAGSVQVVSRSVETAMHKLHSLHFDVGRVVSATGCAPLPPPAKKADTVGGIGRTNDAMLYGATVTLWVDCEDQDVESVYDRVPSSQSRDHGRPFAQIFADYDHDFYAVDPALFSPAVVTMHNLRSGKTFSAGQVMTDVLRESFGV</sequence>
<keyword evidence="15" id="KW-1185">Reference proteome</keyword>
<dbReference type="SUPFAM" id="SSF56199">
    <property type="entry name" value="Methenyltetrahydromethanopterin cyclohydrolase"/>
    <property type="match status" value="1"/>
</dbReference>
<comment type="catalytic activity">
    <reaction evidence="11 12">
        <text>5,10-methenyl-5,6,7,8-tetrahydromethanopterin + H2O = N(5)-formyl-5,6,7,8-tetrahydromethanopterin + H(+)</text>
        <dbReference type="Rhea" id="RHEA:19053"/>
        <dbReference type="ChEBI" id="CHEBI:15377"/>
        <dbReference type="ChEBI" id="CHEBI:15378"/>
        <dbReference type="ChEBI" id="CHEBI:58018"/>
        <dbReference type="ChEBI" id="CHEBI:58337"/>
        <dbReference type="EC" id="3.5.4.27"/>
    </reaction>
</comment>
<reference evidence="14 15" key="1">
    <citation type="submission" date="2019-08" db="EMBL/GenBank/DDBJ databases">
        <authorList>
            <person name="Dhanesh K."/>
            <person name="Kumar G."/>
            <person name="Sasikala C."/>
            <person name="Venkata Ramana C."/>
        </authorList>
    </citation>
    <scope>NUCLEOTIDE SEQUENCE [LARGE SCALE GENOMIC DNA]</scope>
    <source>
        <strain evidence="14 15">JC645</strain>
    </source>
</reference>
<feature type="compositionally biased region" description="Low complexity" evidence="13">
    <location>
        <begin position="17"/>
        <end position="29"/>
    </location>
</feature>
<dbReference type="EC" id="3.5.4.27" evidence="5 12"/>
<evidence type="ECO:0000256" key="4">
    <source>
        <dbReference type="ARBA" id="ARBA00006902"/>
    </source>
</evidence>
<dbReference type="UniPathway" id="UPA00562">
    <property type="reaction ID" value="UER00703"/>
</dbReference>
<dbReference type="GO" id="GO:0046294">
    <property type="term" value="P:formaldehyde catabolic process"/>
    <property type="evidence" value="ECO:0007669"/>
    <property type="project" value="UniProtKB-UniRule"/>
</dbReference>
<feature type="region of interest" description="Disordered" evidence="13">
    <location>
        <begin position="1"/>
        <end position="31"/>
    </location>
</feature>
<evidence type="ECO:0000256" key="3">
    <source>
        <dbReference type="ARBA" id="ARBA00005087"/>
    </source>
</evidence>
<dbReference type="EMBL" id="VWOX01000016">
    <property type="protein sequence ID" value="KAA5539849.1"/>
    <property type="molecule type" value="Genomic_DNA"/>
</dbReference>
<evidence type="ECO:0000256" key="6">
    <source>
        <dbReference type="ARBA" id="ARBA00020597"/>
    </source>
</evidence>
<name>A0A5M6D2G3_9BACT</name>
<comment type="similarity">
    <text evidence="4 12">Belongs to the MCH family.</text>
</comment>
<organism evidence="14 15">
    <name type="scientific">Roseiconus nitratireducens</name>
    <dbReference type="NCBI Taxonomy" id="2605748"/>
    <lineage>
        <taxon>Bacteria</taxon>
        <taxon>Pseudomonadati</taxon>
        <taxon>Planctomycetota</taxon>
        <taxon>Planctomycetia</taxon>
        <taxon>Pirellulales</taxon>
        <taxon>Pirellulaceae</taxon>
        <taxon>Roseiconus</taxon>
    </lineage>
</organism>
<evidence type="ECO:0000256" key="11">
    <source>
        <dbReference type="ARBA" id="ARBA00048684"/>
    </source>
</evidence>
<dbReference type="AlphaFoldDB" id="A0A5M6D2G3"/>
<dbReference type="GO" id="GO:0005737">
    <property type="term" value="C:cytoplasm"/>
    <property type="evidence" value="ECO:0007669"/>
    <property type="project" value="UniProtKB-SubCell"/>
</dbReference>
<dbReference type="GO" id="GO:0006730">
    <property type="term" value="P:one-carbon metabolic process"/>
    <property type="evidence" value="ECO:0007669"/>
    <property type="project" value="UniProtKB-UniRule"/>
</dbReference>
<proteinExistence type="inferred from homology"/>